<dbReference type="Pfam" id="PF07859">
    <property type="entry name" value="Abhydrolase_3"/>
    <property type="match status" value="1"/>
</dbReference>
<dbReference type="PANTHER" id="PTHR48081">
    <property type="entry name" value="AB HYDROLASE SUPERFAMILY PROTEIN C4A8.06C"/>
    <property type="match status" value="1"/>
</dbReference>
<feature type="domain" description="Alpha/beta hydrolase fold-3" evidence="3">
    <location>
        <begin position="99"/>
        <end position="299"/>
    </location>
</feature>
<evidence type="ECO:0000259" key="3">
    <source>
        <dbReference type="Pfam" id="PF07859"/>
    </source>
</evidence>
<evidence type="ECO:0000313" key="5">
    <source>
        <dbReference type="Proteomes" id="UP000586827"/>
    </source>
</evidence>
<accession>A0A849C8R5</accession>
<dbReference type="Proteomes" id="UP000586827">
    <property type="component" value="Unassembled WGS sequence"/>
</dbReference>
<evidence type="ECO:0000256" key="2">
    <source>
        <dbReference type="ARBA" id="ARBA00022801"/>
    </source>
</evidence>
<protein>
    <submittedName>
        <fullName evidence="4">Alpha/beta hydrolase</fullName>
    </submittedName>
</protein>
<dbReference type="Gene3D" id="3.40.50.1820">
    <property type="entry name" value="alpha/beta hydrolase"/>
    <property type="match status" value="1"/>
</dbReference>
<dbReference type="PANTHER" id="PTHR48081:SF30">
    <property type="entry name" value="ACETYL-HYDROLASE LIPR-RELATED"/>
    <property type="match status" value="1"/>
</dbReference>
<dbReference type="EMBL" id="JABELX010000008">
    <property type="protein sequence ID" value="NNH72760.1"/>
    <property type="molecule type" value="Genomic_DNA"/>
</dbReference>
<reference evidence="4 5" key="1">
    <citation type="submission" date="2020-05" db="EMBL/GenBank/DDBJ databases">
        <title>MicrobeNet Type strains.</title>
        <authorList>
            <person name="Nicholson A.C."/>
        </authorList>
    </citation>
    <scope>NUCLEOTIDE SEQUENCE [LARGE SCALE GENOMIC DNA]</scope>
    <source>
        <strain evidence="4 5">JCM 3224</strain>
    </source>
</reference>
<dbReference type="GO" id="GO:0004806">
    <property type="term" value="F:triacylglycerol lipase activity"/>
    <property type="evidence" value="ECO:0007669"/>
    <property type="project" value="TreeGrafter"/>
</dbReference>
<comment type="similarity">
    <text evidence="1">Belongs to the 'GDXG' lipolytic enzyme family.</text>
</comment>
<dbReference type="InterPro" id="IPR013094">
    <property type="entry name" value="AB_hydrolase_3"/>
</dbReference>
<keyword evidence="2 4" id="KW-0378">Hydrolase</keyword>
<sequence length="334" mass="35257">MDTDLTIEYGDRPTLRARAVRRLARATVRPTLDVAAALGLRAGPDVMARLPIQAVNRVADRLAGAVLRPPRGTRVTPVHVGAVRGEWIEPPLHAPERAVLYFHGGGLMFCGPGTHRRMIGRVAAAARANALHVDYRMAPRHTLSDALTDAVDGYRNLLSRGYSPDRIVLAGDSGGGLLALAAVRALLDEGLPCPAAVLAMAPQVDVHGEVRAGHPNTRRDAIIPAAGMTAIGAIIAHNNPADVARAPLAVPVQDYPPVLIQASSAEVLLADAHAMADRLRAANVPCTLQVWEGQVHVFQAVADLLPEARSALARIGEFIDSALADTGRAHQTSA</sequence>
<organism evidence="4 5">
    <name type="scientific">Nocardia uniformis</name>
    <dbReference type="NCBI Taxonomy" id="53432"/>
    <lineage>
        <taxon>Bacteria</taxon>
        <taxon>Bacillati</taxon>
        <taxon>Actinomycetota</taxon>
        <taxon>Actinomycetes</taxon>
        <taxon>Mycobacteriales</taxon>
        <taxon>Nocardiaceae</taxon>
        <taxon>Nocardia</taxon>
    </lineage>
</organism>
<comment type="caution">
    <text evidence="4">The sequence shown here is derived from an EMBL/GenBank/DDBJ whole genome shotgun (WGS) entry which is preliminary data.</text>
</comment>
<evidence type="ECO:0000313" key="4">
    <source>
        <dbReference type="EMBL" id="NNH72760.1"/>
    </source>
</evidence>
<keyword evidence="5" id="KW-1185">Reference proteome</keyword>
<dbReference type="SUPFAM" id="SSF53474">
    <property type="entry name" value="alpha/beta-Hydrolases"/>
    <property type="match status" value="1"/>
</dbReference>
<dbReference type="RefSeq" id="WP_067524090.1">
    <property type="nucleotide sequence ID" value="NZ_JABELX010000008.1"/>
</dbReference>
<dbReference type="InterPro" id="IPR029058">
    <property type="entry name" value="AB_hydrolase_fold"/>
</dbReference>
<gene>
    <name evidence="4" type="ORF">HLB23_23330</name>
</gene>
<name>A0A849C8R5_9NOCA</name>
<evidence type="ECO:0000256" key="1">
    <source>
        <dbReference type="ARBA" id="ARBA00010515"/>
    </source>
</evidence>
<proteinExistence type="inferred from homology"/>
<dbReference type="InterPro" id="IPR050300">
    <property type="entry name" value="GDXG_lipolytic_enzyme"/>
</dbReference>
<dbReference type="AlphaFoldDB" id="A0A849C8R5"/>